<dbReference type="Proteomes" id="UP000887576">
    <property type="component" value="Unplaced"/>
</dbReference>
<evidence type="ECO:0000313" key="2">
    <source>
        <dbReference type="WBParaSite" id="JU765_v2.g5417.t1"/>
    </source>
</evidence>
<organism evidence="1 2">
    <name type="scientific">Panagrolaimus sp. JU765</name>
    <dbReference type="NCBI Taxonomy" id="591449"/>
    <lineage>
        <taxon>Eukaryota</taxon>
        <taxon>Metazoa</taxon>
        <taxon>Ecdysozoa</taxon>
        <taxon>Nematoda</taxon>
        <taxon>Chromadorea</taxon>
        <taxon>Rhabditida</taxon>
        <taxon>Tylenchina</taxon>
        <taxon>Panagrolaimomorpha</taxon>
        <taxon>Panagrolaimoidea</taxon>
        <taxon>Panagrolaimidae</taxon>
        <taxon>Panagrolaimus</taxon>
    </lineage>
</organism>
<evidence type="ECO:0000313" key="1">
    <source>
        <dbReference type="Proteomes" id="UP000887576"/>
    </source>
</evidence>
<name>A0AC34RBV2_9BILA</name>
<accession>A0AC34RBV2</accession>
<dbReference type="WBParaSite" id="JU765_v2.g5417.t1">
    <property type="protein sequence ID" value="JU765_v2.g5417.t1"/>
    <property type="gene ID" value="JU765_v2.g5417"/>
</dbReference>
<sequence length="277" mass="32735">MLHKTSLKVSRMEQMEYFPYMEVPQLVQEMIADEIIQNLDFTDQKQFIMTSKYSNCIKKSRYEDGKWILKTSDNDYLNFSTEEEIVKFLKMVKIMKIDKETNFSLFFIPELGIVSPLKDLWLDAMEFLEKFHFVLNEEVFDINMEIVSKLHHLKECTVHNFLPKENLLIFVDGFAKLPNLTCHNDMDDELLKFLASKSNKSNPLKKLELLPPIGFQIDAVERFFKGATFADISVVKLKVDAAAWRQVKDMSKRIDKYKLILNTQKVKEVRHWTIFRN</sequence>
<protein>
    <submittedName>
        <fullName evidence="2">F-box domain-containing protein</fullName>
    </submittedName>
</protein>
<reference evidence="2" key="1">
    <citation type="submission" date="2022-11" db="UniProtKB">
        <authorList>
            <consortium name="WormBaseParasite"/>
        </authorList>
    </citation>
    <scope>IDENTIFICATION</scope>
</reference>
<proteinExistence type="predicted"/>